<dbReference type="STRING" id="1294273.roselon_03470"/>
<dbReference type="AlphaFoldDB" id="W8ST74"/>
<evidence type="ECO:0000313" key="2">
    <source>
        <dbReference type="EMBL" id="AHM05725.1"/>
    </source>
</evidence>
<protein>
    <submittedName>
        <fullName evidence="2">Uncharacterized protein</fullName>
    </submittedName>
</protein>
<dbReference type="Proteomes" id="UP000019593">
    <property type="component" value="Chromosome"/>
</dbReference>
<gene>
    <name evidence="2" type="ORF">roselon_03470</name>
</gene>
<name>W8ST74_9RHOB</name>
<organism evidence="2 3">
    <name type="scientific">Roseicyclus elongatus DSM 19469</name>
    <dbReference type="NCBI Taxonomy" id="1294273"/>
    <lineage>
        <taxon>Bacteria</taxon>
        <taxon>Pseudomonadati</taxon>
        <taxon>Pseudomonadota</taxon>
        <taxon>Alphaproteobacteria</taxon>
        <taxon>Rhodobacterales</taxon>
        <taxon>Roseobacteraceae</taxon>
        <taxon>Roseicyclus</taxon>
    </lineage>
</organism>
<dbReference type="KEGG" id="red:roselon_03470"/>
<feature type="compositionally biased region" description="Basic and acidic residues" evidence="1">
    <location>
        <begin position="43"/>
        <end position="52"/>
    </location>
</feature>
<dbReference type="HOGENOM" id="CLU_2773319_0_0_5"/>
<accession>W8ST74</accession>
<evidence type="ECO:0000313" key="3">
    <source>
        <dbReference type="Proteomes" id="UP000019593"/>
    </source>
</evidence>
<proteinExistence type="predicted"/>
<reference evidence="2 3" key="1">
    <citation type="submission" date="2013-03" db="EMBL/GenBank/DDBJ databases">
        <authorList>
            <person name="Fiebig A."/>
            <person name="Goeker M."/>
            <person name="Klenk H.-P.P."/>
        </authorList>
    </citation>
    <scope>NUCLEOTIDE SEQUENCE [LARGE SCALE GENOMIC DNA]</scope>
    <source>
        <strain evidence="3">DSM 19469</strain>
    </source>
</reference>
<evidence type="ECO:0000256" key="1">
    <source>
        <dbReference type="SAM" id="MobiDB-lite"/>
    </source>
</evidence>
<feature type="region of interest" description="Disordered" evidence="1">
    <location>
        <begin position="32"/>
        <end position="52"/>
    </location>
</feature>
<keyword evidence="3" id="KW-1185">Reference proteome</keyword>
<dbReference type="EMBL" id="CP004372">
    <property type="protein sequence ID" value="AHM05725.1"/>
    <property type="molecule type" value="Genomic_DNA"/>
</dbReference>
<sequence length="69" mass="8181">MDRMLRMILRPLINKLVNKGVDVGIDQIARRRNGGQAAEELPDDQRARVRDTQRNARQMMRTARRFTRF</sequence>